<evidence type="ECO:0008006" key="8">
    <source>
        <dbReference type="Google" id="ProtNLM"/>
    </source>
</evidence>
<comment type="similarity">
    <text evidence="2 5">Belongs to the DegT/DnrJ/EryC1 family.</text>
</comment>
<evidence type="ECO:0000256" key="1">
    <source>
        <dbReference type="ARBA" id="ARBA00022898"/>
    </source>
</evidence>
<dbReference type="InterPro" id="IPR015421">
    <property type="entry name" value="PyrdxlP-dep_Trfase_major"/>
</dbReference>
<evidence type="ECO:0000313" key="7">
    <source>
        <dbReference type="Proteomes" id="UP000027866"/>
    </source>
</evidence>
<dbReference type="PANTHER" id="PTHR30244:SF9">
    <property type="entry name" value="PROTEIN RV3402C"/>
    <property type="match status" value="1"/>
</dbReference>
<feature type="active site" description="Proton acceptor" evidence="3">
    <location>
        <position position="206"/>
    </location>
</feature>
<dbReference type="SUPFAM" id="SSF53383">
    <property type="entry name" value="PLP-dependent transferases"/>
    <property type="match status" value="1"/>
</dbReference>
<keyword evidence="7" id="KW-1185">Reference proteome</keyword>
<evidence type="ECO:0000256" key="5">
    <source>
        <dbReference type="RuleBase" id="RU004508"/>
    </source>
</evidence>
<dbReference type="RefSeq" id="WP_081845711.1">
    <property type="nucleotide sequence ID" value="NZ_CP017057.1"/>
</dbReference>
<dbReference type="OrthoDB" id="9768668at2"/>
<name>A0A074MK51_9SPHN</name>
<dbReference type="GO" id="GO:0008483">
    <property type="term" value="F:transaminase activity"/>
    <property type="evidence" value="ECO:0007669"/>
    <property type="project" value="TreeGrafter"/>
</dbReference>
<dbReference type="CDD" id="cd00616">
    <property type="entry name" value="AHBA_syn"/>
    <property type="match status" value="1"/>
</dbReference>
<sequence>MKHLISQKNSLVLSRLTNLDAQSIEPVPVVRPSMPPLEDVLPYLRDIWASGDLTNNGIFVRRLQEELQGYFDVPYVSLVANCTLGTLLALRALGITGDVITSPYTFVATTNAIVLAGATPIFADIDPETLNLSPTAVAEQITERTQAILAVHCYGIPCDVEALQAIADRRGIPLIFDAAHCFGVKVGGRSVLAYGDCSIVSFHATKVFNTLEGGAIVSSNPQLVEAIGQLANNGIIDNENVNSIGLNAKMSELHAAVGLAQLPYVSDELAKRRTIVEAYLSALSSVQGLRFIQPSSDVVHNSYMFPIIVEPDYPITRDKLCEILRQKGISARKYFYPSVADLPPYAGAPSTGPGTLAVARRAADSVLCLPVFPGLDLAVQNRIIEIVRNPLS</sequence>
<dbReference type="InterPro" id="IPR015424">
    <property type="entry name" value="PyrdxlP-dep_Trfase"/>
</dbReference>
<evidence type="ECO:0000313" key="6">
    <source>
        <dbReference type="EMBL" id="KEO92238.1"/>
    </source>
</evidence>
<dbReference type="GO" id="GO:0030170">
    <property type="term" value="F:pyridoxal phosphate binding"/>
    <property type="evidence" value="ECO:0007669"/>
    <property type="project" value="TreeGrafter"/>
</dbReference>
<organism evidence="6 7">
    <name type="scientific">Erythrobacter litoralis</name>
    <dbReference type="NCBI Taxonomy" id="39960"/>
    <lineage>
        <taxon>Bacteria</taxon>
        <taxon>Pseudomonadati</taxon>
        <taxon>Pseudomonadota</taxon>
        <taxon>Alphaproteobacteria</taxon>
        <taxon>Sphingomonadales</taxon>
        <taxon>Erythrobacteraceae</taxon>
        <taxon>Erythrobacter/Porphyrobacter group</taxon>
        <taxon>Erythrobacter</taxon>
    </lineage>
</organism>
<evidence type="ECO:0000256" key="3">
    <source>
        <dbReference type="PIRSR" id="PIRSR000390-1"/>
    </source>
</evidence>
<gene>
    <name evidence="6" type="ORF">EH32_00390</name>
</gene>
<accession>A0A074MK51</accession>
<dbReference type="Gene3D" id="3.40.640.10">
    <property type="entry name" value="Type I PLP-dependent aspartate aminotransferase-like (Major domain)"/>
    <property type="match status" value="1"/>
</dbReference>
<protein>
    <recommendedName>
        <fullName evidence="8">DegT/DnrJ/EryC1/StrS family aminotransferase</fullName>
    </recommendedName>
</protein>
<proteinExistence type="inferred from homology"/>
<dbReference type="GO" id="GO:0000271">
    <property type="term" value="P:polysaccharide biosynthetic process"/>
    <property type="evidence" value="ECO:0007669"/>
    <property type="project" value="TreeGrafter"/>
</dbReference>
<comment type="caution">
    <text evidence="6">The sequence shown here is derived from an EMBL/GenBank/DDBJ whole genome shotgun (WGS) entry which is preliminary data.</text>
</comment>
<evidence type="ECO:0000256" key="4">
    <source>
        <dbReference type="PIRSR" id="PIRSR000390-2"/>
    </source>
</evidence>
<dbReference type="EMBL" id="JMIX01000010">
    <property type="protein sequence ID" value="KEO92238.1"/>
    <property type="molecule type" value="Genomic_DNA"/>
</dbReference>
<evidence type="ECO:0000256" key="2">
    <source>
        <dbReference type="ARBA" id="ARBA00037999"/>
    </source>
</evidence>
<dbReference type="PIRSF" id="PIRSF000390">
    <property type="entry name" value="PLP_StrS"/>
    <property type="match status" value="1"/>
</dbReference>
<dbReference type="Proteomes" id="UP000027866">
    <property type="component" value="Unassembled WGS sequence"/>
</dbReference>
<reference evidence="6 7" key="1">
    <citation type="submission" date="2014-04" db="EMBL/GenBank/DDBJ databases">
        <title>A comprehensive comparison of genomes of Erythrobacter spp. Strains.</title>
        <authorList>
            <person name="Zheng Q."/>
        </authorList>
    </citation>
    <scope>NUCLEOTIDE SEQUENCE [LARGE SCALE GENOMIC DNA]</scope>
    <source>
        <strain evidence="6 7">DSM 8509</strain>
    </source>
</reference>
<feature type="modified residue" description="N6-(pyridoxal phosphate)lysine" evidence="4">
    <location>
        <position position="206"/>
    </location>
</feature>
<keyword evidence="1 4" id="KW-0663">Pyridoxal phosphate</keyword>
<dbReference type="Pfam" id="PF01041">
    <property type="entry name" value="DegT_DnrJ_EryC1"/>
    <property type="match status" value="1"/>
</dbReference>
<dbReference type="PANTHER" id="PTHR30244">
    <property type="entry name" value="TRANSAMINASE"/>
    <property type="match status" value="1"/>
</dbReference>
<dbReference type="AlphaFoldDB" id="A0A074MK51"/>
<dbReference type="InterPro" id="IPR000653">
    <property type="entry name" value="DegT/StrS_aminotransferase"/>
</dbReference>